<accession>A0ABV6D977</accession>
<name>A0ABV6D977_9HYPH</name>
<organism evidence="2 3">
    <name type="scientific">Chelativorans intermedius</name>
    <dbReference type="NCBI Taxonomy" id="515947"/>
    <lineage>
        <taxon>Bacteria</taxon>
        <taxon>Pseudomonadati</taxon>
        <taxon>Pseudomonadota</taxon>
        <taxon>Alphaproteobacteria</taxon>
        <taxon>Hyphomicrobiales</taxon>
        <taxon>Phyllobacteriaceae</taxon>
        <taxon>Chelativorans</taxon>
    </lineage>
</organism>
<dbReference type="Pfam" id="PF07386">
    <property type="entry name" value="DUF1499"/>
    <property type="match status" value="1"/>
</dbReference>
<feature type="transmembrane region" description="Helical" evidence="1">
    <location>
        <begin position="79"/>
        <end position="102"/>
    </location>
</feature>
<evidence type="ECO:0000313" key="3">
    <source>
        <dbReference type="Proteomes" id="UP001589755"/>
    </source>
</evidence>
<proteinExistence type="predicted"/>
<keyword evidence="3" id="KW-1185">Reference proteome</keyword>
<dbReference type="EMBL" id="JBHLXD010000018">
    <property type="protein sequence ID" value="MFC0209180.1"/>
    <property type="molecule type" value="Genomic_DNA"/>
</dbReference>
<gene>
    <name evidence="2" type="ORF">ACFFJ2_12310</name>
</gene>
<keyword evidence="1" id="KW-0472">Membrane</keyword>
<sequence>MAAFPQPRFSPAARWSRALGAFSAMLFVVSALAHRFGLVETVPFLWLLGLSGGLAVFGLLLAVCGFVQMWEHGLAGLKAAGAGLLLSALVLSPFAVSAYRFAVHPPLTDISTDLERPPRLLRAAALRTAPMNRIAPIGGEDAQLQALAYPALHGRRYEYAMETVVEAVEALVAARRWRRHAPVPRREGAADVTVEAVARSFLLGFASDVAIRVEERDNATYVDMRSVSRYGRHDLGDNAERIRRFLEDLDRRIEALGDL</sequence>
<protein>
    <submittedName>
        <fullName evidence="2">DUF1499 domain-containing protein</fullName>
    </submittedName>
</protein>
<comment type="caution">
    <text evidence="2">The sequence shown here is derived from an EMBL/GenBank/DDBJ whole genome shotgun (WGS) entry which is preliminary data.</text>
</comment>
<feature type="transmembrane region" description="Helical" evidence="1">
    <location>
        <begin position="43"/>
        <end position="67"/>
    </location>
</feature>
<dbReference type="Proteomes" id="UP001589755">
    <property type="component" value="Unassembled WGS sequence"/>
</dbReference>
<keyword evidence="1" id="KW-1133">Transmembrane helix</keyword>
<dbReference type="InterPro" id="IPR010865">
    <property type="entry name" value="DUF1499"/>
</dbReference>
<keyword evidence="1" id="KW-0812">Transmembrane</keyword>
<evidence type="ECO:0000256" key="1">
    <source>
        <dbReference type="SAM" id="Phobius"/>
    </source>
</evidence>
<dbReference type="RefSeq" id="WP_261520400.1">
    <property type="nucleotide sequence ID" value="NZ_JAODNW010000010.1"/>
</dbReference>
<reference evidence="2 3" key="1">
    <citation type="submission" date="2024-09" db="EMBL/GenBank/DDBJ databases">
        <authorList>
            <person name="Sun Q."/>
            <person name="Mori K."/>
        </authorList>
    </citation>
    <scope>NUCLEOTIDE SEQUENCE [LARGE SCALE GENOMIC DNA]</scope>
    <source>
        <strain evidence="2 3">CCM 8543</strain>
    </source>
</reference>
<evidence type="ECO:0000313" key="2">
    <source>
        <dbReference type="EMBL" id="MFC0209180.1"/>
    </source>
</evidence>